<sequence>MWFYNRLFVCVFIMSFCGLVNAQIDTSIYKDWMIGPFEKEPEGINPILGPNFDSKFYCPLERKEVRWESRAIIGGAVVVKDNQIFMIYQGEDDSRGYNLHTHGSPSIMRLGLAVSSDGINFTRRSPVLYPQDDLFLDKEGGGCEIPRLVESPDGGYVLLYDGCSRLPD</sequence>
<dbReference type="EMBL" id="SRYM01000017">
    <property type="protein sequence ID" value="TGY58469.1"/>
    <property type="molecule type" value="Genomic_DNA"/>
</dbReference>
<protein>
    <recommendedName>
        <fullName evidence="4">Glycosyl hydrolase family 32 N-terminal domain-containing protein</fullName>
    </recommendedName>
</protein>
<feature type="signal peptide" evidence="1">
    <location>
        <begin position="1"/>
        <end position="22"/>
    </location>
</feature>
<evidence type="ECO:0000313" key="2">
    <source>
        <dbReference type="EMBL" id="TGY58469.1"/>
    </source>
</evidence>
<dbReference type="Proteomes" id="UP000310032">
    <property type="component" value="Unassembled WGS sequence"/>
</dbReference>
<proteinExistence type="predicted"/>
<feature type="chain" id="PRO_5020309526" description="Glycosyl hydrolase family 32 N-terminal domain-containing protein" evidence="1">
    <location>
        <begin position="23"/>
        <end position="168"/>
    </location>
</feature>
<dbReference type="InterPro" id="IPR023296">
    <property type="entry name" value="Glyco_hydro_beta-prop_sf"/>
</dbReference>
<keyword evidence="1" id="KW-0732">Signal</keyword>
<dbReference type="AlphaFoldDB" id="A0A4S2EQF9"/>
<accession>A0A4S2EQF9</accession>
<gene>
    <name evidence="2" type="ORF">E5342_08105</name>
</gene>
<evidence type="ECO:0000313" key="3">
    <source>
        <dbReference type="Proteomes" id="UP000310032"/>
    </source>
</evidence>
<evidence type="ECO:0008006" key="4">
    <source>
        <dbReference type="Google" id="ProtNLM"/>
    </source>
</evidence>
<dbReference type="RefSeq" id="WP_135959165.1">
    <property type="nucleotide sequence ID" value="NZ_SRYM01000017.1"/>
</dbReference>
<dbReference type="SUPFAM" id="SSF75005">
    <property type="entry name" value="Arabinanase/levansucrase/invertase"/>
    <property type="match status" value="1"/>
</dbReference>
<evidence type="ECO:0000256" key="1">
    <source>
        <dbReference type="SAM" id="SignalP"/>
    </source>
</evidence>
<comment type="caution">
    <text evidence="2">The sequence shown here is derived from an EMBL/GenBank/DDBJ whole genome shotgun (WGS) entry which is preliminary data.</text>
</comment>
<organism evidence="2 3">
    <name type="scientific">Parabacteroides distasonis</name>
    <dbReference type="NCBI Taxonomy" id="823"/>
    <lineage>
        <taxon>Bacteria</taxon>
        <taxon>Pseudomonadati</taxon>
        <taxon>Bacteroidota</taxon>
        <taxon>Bacteroidia</taxon>
        <taxon>Bacteroidales</taxon>
        <taxon>Tannerellaceae</taxon>
        <taxon>Parabacteroides</taxon>
    </lineage>
</organism>
<reference evidence="2 3" key="1">
    <citation type="submission" date="2019-04" db="EMBL/GenBank/DDBJ databases">
        <title>Microbes associate with the intestines of laboratory mice.</title>
        <authorList>
            <person name="Navarre W."/>
            <person name="Wong E."/>
            <person name="Huang K."/>
            <person name="Tropini C."/>
            <person name="Ng K."/>
            <person name="Yu B."/>
        </authorList>
    </citation>
    <scope>NUCLEOTIDE SEQUENCE [LARGE SCALE GENOMIC DNA]</scope>
    <source>
        <strain evidence="2 3">NM39_I3</strain>
    </source>
</reference>
<dbReference type="Gene3D" id="2.115.10.20">
    <property type="entry name" value="Glycosyl hydrolase domain, family 43"/>
    <property type="match status" value="1"/>
</dbReference>
<name>A0A4S2EQF9_PARDI</name>